<dbReference type="PROSITE" id="PS51257">
    <property type="entry name" value="PROKAR_LIPOPROTEIN"/>
    <property type="match status" value="1"/>
</dbReference>
<dbReference type="Proteomes" id="UP000291084">
    <property type="component" value="Chromosome 7"/>
</dbReference>
<feature type="signal peptide" evidence="1">
    <location>
        <begin position="1"/>
        <end position="22"/>
    </location>
</feature>
<evidence type="ECO:0008006" key="4">
    <source>
        <dbReference type="Google" id="ProtNLM"/>
    </source>
</evidence>
<reference evidence="2 3" key="1">
    <citation type="journal article" date="2015" name="Sci. Rep.">
        <title>The power of single molecule real-time sequencing technology in the de novo assembly of a eukaryotic genome.</title>
        <authorList>
            <person name="Sakai H."/>
            <person name="Naito K."/>
            <person name="Ogiso-Tanaka E."/>
            <person name="Takahashi Y."/>
            <person name="Iseki K."/>
            <person name="Muto C."/>
            <person name="Satou K."/>
            <person name="Teruya K."/>
            <person name="Shiroma A."/>
            <person name="Shimoji M."/>
            <person name="Hirano T."/>
            <person name="Itoh T."/>
            <person name="Kaga A."/>
            <person name="Tomooka N."/>
        </authorList>
    </citation>
    <scope>NUCLEOTIDE SEQUENCE [LARGE SCALE GENOMIC DNA]</scope>
    <source>
        <strain evidence="3">cv. Shumari</strain>
    </source>
</reference>
<keyword evidence="3" id="KW-1185">Reference proteome</keyword>
<feature type="chain" id="PRO_5006618248" description="Serine-threonine/tyrosine-protein kinase catalytic domain-containing protein" evidence="1">
    <location>
        <begin position="23"/>
        <end position="232"/>
    </location>
</feature>
<dbReference type="Gene3D" id="1.10.510.10">
    <property type="entry name" value="Transferase(Phosphotransferase) domain 1"/>
    <property type="match status" value="1"/>
</dbReference>
<accession>A0A0S3SHA8</accession>
<evidence type="ECO:0000313" key="2">
    <source>
        <dbReference type="EMBL" id="BAT92229.1"/>
    </source>
</evidence>
<evidence type="ECO:0000256" key="1">
    <source>
        <dbReference type="SAM" id="SignalP"/>
    </source>
</evidence>
<dbReference type="PANTHER" id="PTHR46146">
    <property type="entry name" value="SERINE/THREONINE-PROTEIN KINASE-LIKE PROTEIN CCR4"/>
    <property type="match status" value="1"/>
</dbReference>
<dbReference type="AlphaFoldDB" id="A0A0S3SHA8"/>
<gene>
    <name evidence="2" type="primary">Vigan.07G091000</name>
    <name evidence="2" type="ORF">VIGAN_07091000</name>
</gene>
<dbReference type="SUPFAM" id="SSF56112">
    <property type="entry name" value="Protein kinase-like (PK-like)"/>
    <property type="match status" value="1"/>
</dbReference>
<protein>
    <recommendedName>
        <fullName evidence="4">Serine-threonine/tyrosine-protein kinase catalytic domain-containing protein</fullName>
    </recommendedName>
</protein>
<organism evidence="2 3">
    <name type="scientific">Vigna angularis var. angularis</name>
    <dbReference type="NCBI Taxonomy" id="157739"/>
    <lineage>
        <taxon>Eukaryota</taxon>
        <taxon>Viridiplantae</taxon>
        <taxon>Streptophyta</taxon>
        <taxon>Embryophyta</taxon>
        <taxon>Tracheophyta</taxon>
        <taxon>Spermatophyta</taxon>
        <taxon>Magnoliopsida</taxon>
        <taxon>eudicotyledons</taxon>
        <taxon>Gunneridae</taxon>
        <taxon>Pentapetalae</taxon>
        <taxon>rosids</taxon>
        <taxon>fabids</taxon>
        <taxon>Fabales</taxon>
        <taxon>Fabaceae</taxon>
        <taxon>Papilionoideae</taxon>
        <taxon>50 kb inversion clade</taxon>
        <taxon>NPAAA clade</taxon>
        <taxon>indigoferoid/millettioid clade</taxon>
        <taxon>Phaseoleae</taxon>
        <taxon>Vigna</taxon>
    </lineage>
</organism>
<dbReference type="InterPro" id="IPR011009">
    <property type="entry name" value="Kinase-like_dom_sf"/>
</dbReference>
<sequence>MPTSRFQAAVFATTLGCWFVACYRREEGDRGSSRLSSRCLGVSWRLAPIRATVLTRRWRVVLVLIRRFRSAEVELRRCYVTVVLILATVEARSVVAFVFSPLAELPVGTLGYLDPEYYKLHYLTKKFDVCSFGVLLLEILSDRKAIDMQYEEGNIIQWAVPLIKSGDIASILDPVLKAPSDVDALMGSPSIKLLHSPSIRSQHLRSSIKLQIASSLFPCIKQTYRDKSLAKI</sequence>
<keyword evidence="1" id="KW-0732">Signal</keyword>
<proteinExistence type="predicted"/>
<evidence type="ECO:0000313" key="3">
    <source>
        <dbReference type="Proteomes" id="UP000291084"/>
    </source>
</evidence>
<dbReference type="EMBL" id="AP015040">
    <property type="protein sequence ID" value="BAT92229.1"/>
    <property type="molecule type" value="Genomic_DNA"/>
</dbReference>
<dbReference type="PANTHER" id="PTHR46146:SF23">
    <property type="entry name" value="PROTEIN KINASE DOMAIN-CONTAINING PROTEIN"/>
    <property type="match status" value="1"/>
</dbReference>
<name>A0A0S3SHA8_PHAAN</name>